<dbReference type="EMBL" id="UGHR01000001">
    <property type="protein sequence ID" value="STQ90075.1"/>
    <property type="molecule type" value="Genomic_DNA"/>
</dbReference>
<gene>
    <name evidence="2" type="ORF">EV682_109135</name>
    <name evidence="1" type="ORF">NCTC11159_01133</name>
</gene>
<dbReference type="AlphaFoldDB" id="A0A377Q5P7"/>
<protein>
    <submittedName>
        <fullName evidence="2">Uncharacterized protein DUF4258</fullName>
    </submittedName>
</protein>
<evidence type="ECO:0000313" key="1">
    <source>
        <dbReference type="EMBL" id="STQ90075.1"/>
    </source>
</evidence>
<dbReference type="EMBL" id="SMBT01000009">
    <property type="protein sequence ID" value="TCU84610.1"/>
    <property type="molecule type" value="Genomic_DNA"/>
</dbReference>
<reference evidence="2 4" key="2">
    <citation type="submission" date="2019-03" db="EMBL/GenBank/DDBJ databases">
        <title>Genomic Encyclopedia of Type Strains, Phase IV (KMG-IV): sequencing the most valuable type-strain genomes for metagenomic binning, comparative biology and taxonomic classification.</title>
        <authorList>
            <person name="Goeker M."/>
        </authorList>
    </citation>
    <scope>NUCLEOTIDE SEQUENCE [LARGE SCALE GENOMIC DNA]</scope>
    <source>
        <strain evidence="2 4">DSM 3764</strain>
    </source>
</reference>
<organism evidence="1 3">
    <name type="scientific">Iodobacter fluviatilis</name>
    <dbReference type="NCBI Taxonomy" id="537"/>
    <lineage>
        <taxon>Bacteria</taxon>
        <taxon>Pseudomonadati</taxon>
        <taxon>Pseudomonadota</taxon>
        <taxon>Betaproteobacteria</taxon>
        <taxon>Neisseriales</taxon>
        <taxon>Chitinibacteraceae</taxon>
        <taxon>Iodobacter</taxon>
    </lineage>
</organism>
<keyword evidence="4" id="KW-1185">Reference proteome</keyword>
<name>A0A377Q5P7_9NEIS</name>
<accession>A0A377Q5P7</accession>
<evidence type="ECO:0000313" key="3">
    <source>
        <dbReference type="Proteomes" id="UP000255108"/>
    </source>
</evidence>
<dbReference type="Proteomes" id="UP000295794">
    <property type="component" value="Unassembled WGS sequence"/>
</dbReference>
<dbReference type="Proteomes" id="UP000255108">
    <property type="component" value="Unassembled WGS sequence"/>
</dbReference>
<dbReference type="InterPro" id="IPR025354">
    <property type="entry name" value="DUF4258"/>
</dbReference>
<reference evidence="1 3" key="1">
    <citation type="submission" date="2018-06" db="EMBL/GenBank/DDBJ databases">
        <authorList>
            <consortium name="Pathogen Informatics"/>
            <person name="Doyle S."/>
        </authorList>
    </citation>
    <scope>NUCLEOTIDE SEQUENCE [LARGE SCALE GENOMIC DNA]</scope>
    <source>
        <strain evidence="1 3">NCTC11159</strain>
    </source>
</reference>
<evidence type="ECO:0000313" key="4">
    <source>
        <dbReference type="Proteomes" id="UP000295794"/>
    </source>
</evidence>
<evidence type="ECO:0000313" key="2">
    <source>
        <dbReference type="EMBL" id="TCU84610.1"/>
    </source>
</evidence>
<proteinExistence type="predicted"/>
<dbReference type="Pfam" id="PF14076">
    <property type="entry name" value="DUF4258"/>
    <property type="match status" value="1"/>
</dbReference>
<dbReference type="RefSeq" id="WP_115226457.1">
    <property type="nucleotide sequence ID" value="NZ_CAWOLO010000009.1"/>
</dbReference>
<sequence length="108" mass="12141">MTMGVEIQTMTHLEAMQTIKAAFSSGDNFVTTSHASERMAEREISLHMIRHAGKNGHLQRPPVFNEAHKNFECRIQNYCAGMNYVVCVALSKNDDGVIVITVWEVSEE</sequence>